<dbReference type="Proteomes" id="UP000247702">
    <property type="component" value="Unassembled WGS sequence"/>
</dbReference>
<evidence type="ECO:0000313" key="1">
    <source>
        <dbReference type="EMBL" id="GBB97450.1"/>
    </source>
</evidence>
<name>A0A2Z6R5T6_9GLOM</name>
<dbReference type="AlphaFoldDB" id="A0A2Z6R5T6"/>
<evidence type="ECO:0008006" key="4">
    <source>
        <dbReference type="Google" id="ProtNLM"/>
    </source>
</evidence>
<dbReference type="EMBL" id="BEXD01002223">
    <property type="protein sequence ID" value="GBB97450.1"/>
    <property type="molecule type" value="Genomic_DNA"/>
</dbReference>
<evidence type="ECO:0000313" key="2">
    <source>
        <dbReference type="EMBL" id="GES92305.1"/>
    </source>
</evidence>
<protein>
    <recommendedName>
        <fullName evidence="4">HMG box domain-containing protein</fullName>
    </recommendedName>
</protein>
<dbReference type="Proteomes" id="UP000615446">
    <property type="component" value="Unassembled WGS sequence"/>
</dbReference>
<gene>
    <name evidence="2" type="ORF">RCL2_001909000</name>
    <name evidence="1" type="ORF">RclHR1_00030007</name>
</gene>
<proteinExistence type="predicted"/>
<sequence>MEALNLAMINQSNQPNITNNYELGQLKQLLRPPLPPVVFQNPISPETKNHAKFRNMKPLNGFGVYSSACGEQAISLGLNLPRNVIRTVATQLWKEEFPHIKNAYITETHDTNFVISKHKTQFLPKGHLHECSEKCDNSCH</sequence>
<keyword evidence="3" id="KW-1185">Reference proteome</keyword>
<organism evidence="1 3">
    <name type="scientific">Rhizophagus clarus</name>
    <dbReference type="NCBI Taxonomy" id="94130"/>
    <lineage>
        <taxon>Eukaryota</taxon>
        <taxon>Fungi</taxon>
        <taxon>Fungi incertae sedis</taxon>
        <taxon>Mucoromycota</taxon>
        <taxon>Glomeromycotina</taxon>
        <taxon>Glomeromycetes</taxon>
        <taxon>Glomerales</taxon>
        <taxon>Glomeraceae</taxon>
        <taxon>Rhizophagus</taxon>
    </lineage>
</organism>
<accession>A0A2Z6R5T6</accession>
<dbReference type="EMBL" id="BLAL01000215">
    <property type="protein sequence ID" value="GES92305.1"/>
    <property type="molecule type" value="Genomic_DNA"/>
</dbReference>
<reference evidence="2" key="2">
    <citation type="submission" date="2019-10" db="EMBL/GenBank/DDBJ databases">
        <title>Conservation and host-specific expression of non-tandemly repeated heterogenous ribosome RNA gene in arbuscular mycorrhizal fungi.</title>
        <authorList>
            <person name="Maeda T."/>
            <person name="Kobayashi Y."/>
            <person name="Nakagawa T."/>
            <person name="Ezawa T."/>
            <person name="Yamaguchi K."/>
            <person name="Bino T."/>
            <person name="Nishimoto Y."/>
            <person name="Shigenobu S."/>
            <person name="Kawaguchi M."/>
        </authorList>
    </citation>
    <scope>NUCLEOTIDE SEQUENCE</scope>
    <source>
        <strain evidence="2">HR1</strain>
    </source>
</reference>
<evidence type="ECO:0000313" key="3">
    <source>
        <dbReference type="Proteomes" id="UP000247702"/>
    </source>
</evidence>
<reference evidence="1 3" key="1">
    <citation type="submission" date="2017-11" db="EMBL/GenBank/DDBJ databases">
        <title>The genome of Rhizophagus clarus HR1 reveals common genetic basis of auxotrophy among arbuscular mycorrhizal fungi.</title>
        <authorList>
            <person name="Kobayashi Y."/>
        </authorList>
    </citation>
    <scope>NUCLEOTIDE SEQUENCE [LARGE SCALE GENOMIC DNA]</scope>
    <source>
        <strain evidence="1 3">HR1</strain>
    </source>
</reference>
<comment type="caution">
    <text evidence="1">The sequence shown here is derived from an EMBL/GenBank/DDBJ whole genome shotgun (WGS) entry which is preliminary data.</text>
</comment>